<evidence type="ECO:0000313" key="2">
    <source>
        <dbReference type="EMBL" id="QID79694.1"/>
    </source>
</evidence>
<keyword evidence="1" id="KW-1133">Transmembrane helix</keyword>
<dbReference type="Proteomes" id="UP000501346">
    <property type="component" value="Chromosome ScVII"/>
</dbReference>
<dbReference type="AlphaFoldDB" id="A0A6C1DU18"/>
<dbReference type="EMBL" id="CP048988">
    <property type="protein sequence ID" value="QID79694.1"/>
    <property type="molecule type" value="Genomic_DNA"/>
</dbReference>
<evidence type="ECO:0000256" key="1">
    <source>
        <dbReference type="SAM" id="Phobius"/>
    </source>
</evidence>
<evidence type="ECO:0000313" key="3">
    <source>
        <dbReference type="Proteomes" id="UP000501346"/>
    </source>
</evidence>
<sequence length="376" mass="44356">MKHNRPNGTGKAVSGFKQIIRRLLLLLNKKRRKQLVIILKRITQVYGINLVFYVKKWKLKKLQGENIQINDIMPWLRESTILVLLNILYPTLMKFPFLKNHYIHWSSIVGISLMLTKGEVPSWIIAHFLVEAIASKLKIAKLTQWLKKKNFSQGTLIKFQQILVCLAIIVLFAKLDRSSLPFRVLFDHRPFLIDFFTINAIFTVLAVYHRTLKFFFTSGTKSNKNVGGHEVRNFSQYLGVKNHNDWPISSSNLKHVMDRLNEIHEVTIDDNYANINEKIINSYFTKGFFPSLKWTILRQCIEYLFVRKRRRLMGNKLRCIVMLLTFTFVDPTSKMKISPFFAKFFAKSLVNVYLKKYWHCNFGKYILFFLFQLSIM</sequence>
<keyword evidence="1" id="KW-0812">Transmembrane</keyword>
<proteinExistence type="predicted"/>
<keyword evidence="1" id="KW-0472">Membrane</keyword>
<gene>
    <name evidence="2" type="ORF">GRS66_001982</name>
</gene>
<evidence type="ECO:0008006" key="4">
    <source>
        <dbReference type="Google" id="ProtNLM"/>
    </source>
</evidence>
<organism evidence="2 3">
    <name type="scientific">Saccharomyces pastorianus</name>
    <name type="common">Lager yeast</name>
    <name type="synonym">Saccharomyces cerevisiae x Saccharomyces eubayanus</name>
    <dbReference type="NCBI Taxonomy" id="27292"/>
    <lineage>
        <taxon>Eukaryota</taxon>
        <taxon>Fungi</taxon>
        <taxon>Dikarya</taxon>
        <taxon>Ascomycota</taxon>
        <taxon>Saccharomycotina</taxon>
        <taxon>Saccharomycetes</taxon>
        <taxon>Saccharomycetales</taxon>
        <taxon>Saccharomycetaceae</taxon>
        <taxon>Saccharomyces</taxon>
    </lineage>
</organism>
<feature type="transmembrane region" description="Helical" evidence="1">
    <location>
        <begin position="105"/>
        <end position="130"/>
    </location>
</feature>
<feature type="transmembrane region" description="Helical" evidence="1">
    <location>
        <begin position="35"/>
        <end position="54"/>
    </location>
</feature>
<reference evidence="2 3" key="1">
    <citation type="journal article" date="2019" name="BMC Genomics">
        <title>Chromosome level assembly and comparative genome analysis confirm lager-brewing yeasts originated from a single hybridization.</title>
        <authorList>
            <person name="Salazar A.N."/>
            <person name="Gorter de Vries A.R."/>
            <person name="van den Broek M."/>
            <person name="Brouwers N."/>
            <person name="de la Torre Cortes P."/>
            <person name="Kuijpers N.G.A."/>
            <person name="Daran J.G."/>
            <person name="Abeel T."/>
        </authorList>
    </citation>
    <scope>NUCLEOTIDE SEQUENCE [LARGE SCALE GENOMIC DNA]</scope>
    <source>
        <strain evidence="2 3">CBS 1483</strain>
    </source>
</reference>
<feature type="transmembrane region" description="Helical" evidence="1">
    <location>
        <begin position="151"/>
        <end position="171"/>
    </location>
</feature>
<accession>A0A6C1DU18</accession>
<name>A0A6C1DU18_SACPS</name>
<feature type="transmembrane region" description="Helical" evidence="1">
    <location>
        <begin position="191"/>
        <end position="208"/>
    </location>
</feature>
<protein>
    <recommendedName>
        <fullName evidence="4">YGR168C-like protein</fullName>
    </recommendedName>
</protein>
<feature type="transmembrane region" description="Helical" evidence="1">
    <location>
        <begin position="75"/>
        <end position="93"/>
    </location>
</feature>
<dbReference type="OrthoDB" id="4063341at2759"/>
<keyword evidence="3" id="KW-1185">Reference proteome</keyword>